<protein>
    <recommendedName>
        <fullName evidence="2">ACT domain-containing protein ACR</fullName>
    </recommendedName>
    <alternativeName>
        <fullName evidence="2">Protein ACT DOMAIN REPEATS</fullName>
    </alternativeName>
</protein>
<dbReference type="InterPro" id="IPR045865">
    <property type="entry name" value="ACT-like_dom_sf"/>
</dbReference>
<dbReference type="GO" id="GO:0016597">
    <property type="term" value="F:amino acid binding"/>
    <property type="evidence" value="ECO:0007669"/>
    <property type="project" value="UniProtKB-UniRule"/>
</dbReference>
<evidence type="ECO:0000259" key="3">
    <source>
        <dbReference type="PROSITE" id="PS51671"/>
    </source>
</evidence>
<dbReference type="InterPro" id="IPR002912">
    <property type="entry name" value="ACT_dom"/>
</dbReference>
<gene>
    <name evidence="4" type="ORF">Goarm_000167</name>
</gene>
<dbReference type="Pfam" id="PF24926">
    <property type="entry name" value="ACT_ACR9_C"/>
    <property type="match status" value="1"/>
</dbReference>
<keyword evidence="5" id="KW-1185">Reference proteome</keyword>
<comment type="function">
    <text evidence="2">Binds amino acids.</text>
</comment>
<dbReference type="Pfam" id="PF24931">
    <property type="entry name" value="ACT_ACR9_3rd"/>
    <property type="match status" value="1"/>
</dbReference>
<sequence>MGIPNDDVVLIQLPKDPSEPTIVTVNCPDKPGLGCDLCRTLLEFGLSITRADFSTDGIWCYMVFWLVPNVSNSCEIDWESLKNRLVSMCPSCLVPFFSFNYQQGGDGNGSTTHPLIYLLKLCCLDRKGLLHDVTRILSELQFTIQRVKVMTTPDGRVMYLVFITDGICELQLAGPEYENLKALPSLPPAVAEELFTYELAGKEASSKELKSDMMTLKKATVTVDNLLSPAHTLLQIQCVDQKGLFYDILRTSKDFDFQIAYGRFSSNVKSYRSLDLFIRQANGNKIVDPKHLNALCSRLQEEMLQPFRVIVVNRGPDTELLVANPVESSGKGRPRVFYDVTLALKMLGICIFLADIGRHSTCDRQWEVYRFLLDDSHEFPLTSCRARNQLVD</sequence>
<dbReference type="EMBL" id="JABFAE010000013">
    <property type="protein sequence ID" value="MBA0842935.1"/>
    <property type="molecule type" value="Genomic_DNA"/>
</dbReference>
<feature type="domain" description="ACT" evidence="3">
    <location>
        <begin position="118"/>
        <end position="198"/>
    </location>
</feature>
<dbReference type="AlphaFoldDB" id="A0A7J9K8Z6"/>
<dbReference type="Pfam" id="PF01842">
    <property type="entry name" value="ACT"/>
    <property type="match status" value="1"/>
</dbReference>
<dbReference type="InterPro" id="IPR040217">
    <property type="entry name" value="ACR1-12"/>
</dbReference>
<evidence type="ECO:0000256" key="1">
    <source>
        <dbReference type="ARBA" id="ARBA00022737"/>
    </source>
</evidence>
<dbReference type="PROSITE" id="PS51671">
    <property type="entry name" value="ACT"/>
    <property type="match status" value="1"/>
</dbReference>
<keyword evidence="1 2" id="KW-0677">Repeat</keyword>
<dbReference type="InterPro" id="IPR056805">
    <property type="entry name" value="ACT_ACR9/10_C"/>
</dbReference>
<dbReference type="SUPFAM" id="SSF55021">
    <property type="entry name" value="ACT-like"/>
    <property type="match status" value="2"/>
</dbReference>
<comment type="caution">
    <text evidence="4">The sequence shown here is derived from an EMBL/GenBank/DDBJ whole genome shotgun (WGS) entry which is preliminary data.</text>
</comment>
<evidence type="ECO:0000256" key="2">
    <source>
        <dbReference type="RuleBase" id="RU369043"/>
    </source>
</evidence>
<dbReference type="PANTHER" id="PTHR31096">
    <property type="entry name" value="ACT DOMAIN-CONTAINING PROTEIN ACR4-RELATED"/>
    <property type="match status" value="1"/>
</dbReference>
<evidence type="ECO:0000313" key="5">
    <source>
        <dbReference type="Proteomes" id="UP000593575"/>
    </source>
</evidence>
<feature type="non-terminal residue" evidence="4">
    <location>
        <position position="392"/>
    </location>
</feature>
<dbReference type="Pfam" id="PF24914">
    <property type="entry name" value="ACR10_N"/>
    <property type="match status" value="1"/>
</dbReference>
<name>A0A7J9K8Z6_9ROSI</name>
<organism evidence="4 5">
    <name type="scientific">Gossypium armourianum</name>
    <dbReference type="NCBI Taxonomy" id="34283"/>
    <lineage>
        <taxon>Eukaryota</taxon>
        <taxon>Viridiplantae</taxon>
        <taxon>Streptophyta</taxon>
        <taxon>Embryophyta</taxon>
        <taxon>Tracheophyta</taxon>
        <taxon>Spermatophyta</taxon>
        <taxon>Magnoliopsida</taxon>
        <taxon>eudicotyledons</taxon>
        <taxon>Gunneridae</taxon>
        <taxon>Pentapetalae</taxon>
        <taxon>rosids</taxon>
        <taxon>malvids</taxon>
        <taxon>Malvales</taxon>
        <taxon>Malvaceae</taxon>
        <taxon>Malvoideae</taxon>
        <taxon>Gossypium</taxon>
    </lineage>
</organism>
<reference evidence="4 5" key="1">
    <citation type="journal article" date="2019" name="Genome Biol. Evol.">
        <title>Insights into the evolution of the New World diploid cottons (Gossypium, subgenus Houzingenia) based on genome sequencing.</title>
        <authorList>
            <person name="Grover C.E."/>
            <person name="Arick M.A. 2nd"/>
            <person name="Thrash A."/>
            <person name="Conover J.L."/>
            <person name="Sanders W.S."/>
            <person name="Peterson D.G."/>
            <person name="Frelichowski J.E."/>
            <person name="Scheffler J.A."/>
            <person name="Scheffler B.E."/>
            <person name="Wendel J.F."/>
        </authorList>
    </citation>
    <scope>NUCLEOTIDE SEQUENCE [LARGE SCALE GENOMIC DNA]</scope>
    <source>
        <strain evidence="4">6</strain>
        <tissue evidence="4">Leaf</tissue>
    </source>
</reference>
<proteinExistence type="predicted"/>
<evidence type="ECO:0000313" key="4">
    <source>
        <dbReference type="EMBL" id="MBA0842935.1"/>
    </source>
</evidence>
<dbReference type="Proteomes" id="UP000593575">
    <property type="component" value="Unassembled WGS sequence"/>
</dbReference>
<dbReference type="InterPro" id="IPR056816">
    <property type="entry name" value="ACR2/9/10_N"/>
</dbReference>
<accession>A0A7J9K8Z6</accession>
<dbReference type="PANTHER" id="PTHR31096:SF65">
    <property type="entry name" value="ACT DOMAIN-CONTAINING PROTEIN ACR9"/>
    <property type="match status" value="1"/>
</dbReference>